<evidence type="ECO:0000313" key="5">
    <source>
        <dbReference type="RefSeq" id="XP_013788425.1"/>
    </source>
</evidence>
<dbReference type="PANTHER" id="PTHR46497">
    <property type="entry name" value="THIOREDOXIN DOMAIN-CONTAINING PROTEIN 11"/>
    <property type="match status" value="1"/>
</dbReference>
<gene>
    <name evidence="5" type="primary">LOC106472330</name>
</gene>
<reference evidence="5" key="1">
    <citation type="submission" date="2025-08" db="UniProtKB">
        <authorList>
            <consortium name="RefSeq"/>
        </authorList>
    </citation>
    <scope>IDENTIFICATION</scope>
    <source>
        <tissue evidence="5">Muscle</tissue>
    </source>
</reference>
<dbReference type="Proteomes" id="UP000694941">
    <property type="component" value="Unplaced"/>
</dbReference>
<feature type="domain" description="Thioredoxin" evidence="3">
    <location>
        <begin position="568"/>
        <end position="655"/>
    </location>
</feature>
<accession>A0ABM1BTL9</accession>
<dbReference type="SUPFAM" id="SSF52833">
    <property type="entry name" value="Thioredoxin-like"/>
    <property type="match status" value="2"/>
</dbReference>
<dbReference type="Pfam" id="PF00085">
    <property type="entry name" value="Thioredoxin"/>
    <property type="match status" value="1"/>
</dbReference>
<dbReference type="InterPro" id="IPR036249">
    <property type="entry name" value="Thioredoxin-like_sf"/>
</dbReference>
<protein>
    <submittedName>
        <fullName evidence="5">Thioredoxin domain-containing protein 11-like isoform X1</fullName>
    </submittedName>
</protein>
<organism evidence="4 5">
    <name type="scientific">Limulus polyphemus</name>
    <name type="common">Atlantic horseshoe crab</name>
    <dbReference type="NCBI Taxonomy" id="6850"/>
    <lineage>
        <taxon>Eukaryota</taxon>
        <taxon>Metazoa</taxon>
        <taxon>Ecdysozoa</taxon>
        <taxon>Arthropoda</taxon>
        <taxon>Chelicerata</taxon>
        <taxon>Merostomata</taxon>
        <taxon>Xiphosura</taxon>
        <taxon>Limulidae</taxon>
        <taxon>Limulus</taxon>
    </lineage>
</organism>
<proteinExistence type="predicted"/>
<dbReference type="PANTHER" id="PTHR46497:SF1">
    <property type="entry name" value="THIOREDOXIN DOMAIN-CONTAINING PROTEIN 11"/>
    <property type="match status" value="1"/>
</dbReference>
<dbReference type="GeneID" id="106472330"/>
<evidence type="ECO:0000256" key="2">
    <source>
        <dbReference type="SAM" id="MobiDB-lite"/>
    </source>
</evidence>
<dbReference type="InterPro" id="IPR052792">
    <property type="entry name" value="Thioredoxin_dom-contain_11"/>
</dbReference>
<evidence type="ECO:0000313" key="4">
    <source>
        <dbReference type="Proteomes" id="UP000694941"/>
    </source>
</evidence>
<keyword evidence="4" id="KW-1185">Reference proteome</keyword>
<sequence length="841" mass="97360">MATTDEMEDDPVKLDEPRGDIKSCLFQMMNTYGRELCFILAVLFTALAALHNGSKENTLEDPDALLIGSGNTGPPRTRKASPPKKFFSQTSFVTDYYLGSMNHLVGLLSEKEVSFVMYYAPWDATCIESQKEFEAVARYFHSQIFFAAVNCWWPEGECRQKLQPDSYPVFIVYVRHSTNIYYKGLLVKHYMIAFLDNVLNPIKRCHHEKEILELQAQHEGVLVSYFDFKASPEPRGYKQFYMASLTALNIDPTRRLGFGIITTKKMALKLKVTFSSTVLLYLWNGTEMYPERNVNTMNILNWAFKSLQKAHLIKWVSPSQKKSRMLSEVMENFPTLVLFTPRNLVHGISPYYDLVREVVLDYYNCNSSIYVASVIQKLFQRRQQAEMDLKELREKCSIVLEEQPHNKNKINDEPGLQNSNTSEVQDDKVAQMVSAVQKQQCKSLEVALSYYDFGFPSTQFYGDFHLNFSGLGCRVNTTLKVLAMDTVQFHTFPQHLGIDIWKKQHQTAAMIFDVKKETHYLLKEELNKSTLMDFIANYTRGLLDRYLRSVVRETQACTMTCGTNSFCVHEVTTASFKRVIMNPNKDVLLFYYSSLCGFCKGAFHIYLTVARYFCGVSGIMFVRINGDENDLPWEFTVERYPTLIFFPAHRKAESVTFPPSLSLTTVNLLQFILTNAQHGVRWQAATVMCSKKCVKQNFLNSLVEIQHHYIEHRILLNQILLVQRKFDLLQLKSSRSGKKWKGLEEVHQNQILKSYLKHLVLSLREKRKTIAKVKNLQELLKNRLGFPLIDITHQDLKTFSLQNKTFYNRQLEVKKQAKTSRSSTNSGRYLRNEKKLKKDEL</sequence>
<feature type="region of interest" description="Disordered" evidence="2">
    <location>
        <begin position="817"/>
        <end position="841"/>
    </location>
</feature>
<evidence type="ECO:0000259" key="3">
    <source>
        <dbReference type="Pfam" id="PF00085"/>
    </source>
</evidence>
<keyword evidence="1" id="KW-0175">Coiled coil</keyword>
<evidence type="ECO:0000256" key="1">
    <source>
        <dbReference type="SAM" id="Coils"/>
    </source>
</evidence>
<feature type="compositionally biased region" description="Basic and acidic residues" evidence="2">
    <location>
        <begin position="830"/>
        <end position="841"/>
    </location>
</feature>
<name>A0ABM1BTL9_LIMPO</name>
<feature type="coiled-coil region" evidence="1">
    <location>
        <begin position="375"/>
        <end position="402"/>
    </location>
</feature>
<dbReference type="RefSeq" id="XP_013788425.1">
    <property type="nucleotide sequence ID" value="XM_013932971.2"/>
</dbReference>
<dbReference type="InterPro" id="IPR013766">
    <property type="entry name" value="Thioredoxin_domain"/>
</dbReference>
<dbReference type="Gene3D" id="3.40.30.10">
    <property type="entry name" value="Glutaredoxin"/>
    <property type="match status" value="2"/>
</dbReference>